<evidence type="ECO:0000313" key="2">
    <source>
        <dbReference type="EMBL" id="OXA43611.1"/>
    </source>
</evidence>
<proteinExistence type="predicted"/>
<keyword evidence="3" id="KW-1185">Reference proteome</keyword>
<name>A0A226DGA2_FOLCA</name>
<dbReference type="EMBL" id="LNIX01000021">
    <property type="protein sequence ID" value="OXA43611.1"/>
    <property type="molecule type" value="Genomic_DNA"/>
</dbReference>
<dbReference type="AlphaFoldDB" id="A0A226DGA2"/>
<reference evidence="2 3" key="1">
    <citation type="submission" date="2015-12" db="EMBL/GenBank/DDBJ databases">
        <title>The genome of Folsomia candida.</title>
        <authorList>
            <person name="Faddeeva A."/>
            <person name="Derks M.F."/>
            <person name="Anvar Y."/>
            <person name="Smit S."/>
            <person name="Van Straalen N."/>
            <person name="Roelofs D."/>
        </authorList>
    </citation>
    <scope>NUCLEOTIDE SEQUENCE [LARGE SCALE GENOMIC DNA]</scope>
    <source>
        <strain evidence="2 3">VU population</strain>
        <tissue evidence="2">Whole body</tissue>
    </source>
</reference>
<feature type="region of interest" description="Disordered" evidence="1">
    <location>
        <begin position="1"/>
        <end position="59"/>
    </location>
</feature>
<accession>A0A226DGA2</accession>
<gene>
    <name evidence="2" type="ORF">Fcan01_21569</name>
</gene>
<protein>
    <submittedName>
        <fullName evidence="2">Uncharacterized protein</fullName>
    </submittedName>
</protein>
<organism evidence="2 3">
    <name type="scientific">Folsomia candida</name>
    <name type="common">Springtail</name>
    <dbReference type="NCBI Taxonomy" id="158441"/>
    <lineage>
        <taxon>Eukaryota</taxon>
        <taxon>Metazoa</taxon>
        <taxon>Ecdysozoa</taxon>
        <taxon>Arthropoda</taxon>
        <taxon>Hexapoda</taxon>
        <taxon>Collembola</taxon>
        <taxon>Entomobryomorpha</taxon>
        <taxon>Isotomoidea</taxon>
        <taxon>Isotomidae</taxon>
        <taxon>Proisotominae</taxon>
        <taxon>Folsomia</taxon>
    </lineage>
</organism>
<dbReference type="Proteomes" id="UP000198287">
    <property type="component" value="Unassembled WGS sequence"/>
</dbReference>
<sequence>MDKSSSGFESCSDDDVFVPRKKPKESGEFSVSRSQQEAPSQIASTYSGSFKWEPPKPGGSHMGRCLEKLKDGSTCFHPVSRKSIHLHYSRNHAGEETISIQKADDILKANKSRQEDSMAYKITFFQLSRQCQDLPDTFPILPIGTEPTGEQARINAEISTINRRKYEDSLQINRSAYYGTVICQFEPPDDDPNMNMEEMWLRFEKDPTFESKWFYDVSHCEGPCPTTHLAKNSRSERIRFEGGTKEENFKAAMDWQAPYCVLAQYKTINGVGGETGMKITMLNKKLGQKLNYITAVSPEEDEKLKQISIHGTNVFYPVQGYENMKKHPWVKYTFPPRTTYFTPNPAQ</sequence>
<evidence type="ECO:0000313" key="3">
    <source>
        <dbReference type="Proteomes" id="UP000198287"/>
    </source>
</evidence>
<evidence type="ECO:0000256" key="1">
    <source>
        <dbReference type="SAM" id="MobiDB-lite"/>
    </source>
</evidence>
<feature type="compositionally biased region" description="Polar residues" evidence="1">
    <location>
        <begin position="29"/>
        <end position="48"/>
    </location>
</feature>
<comment type="caution">
    <text evidence="2">The sequence shown here is derived from an EMBL/GenBank/DDBJ whole genome shotgun (WGS) entry which is preliminary data.</text>
</comment>